<keyword evidence="4" id="KW-1185">Reference proteome</keyword>
<name>A0A226EBR6_FOLCA</name>
<dbReference type="AlphaFoldDB" id="A0A226EBR6"/>
<comment type="caution">
    <text evidence="3">The sequence shown here is derived from an EMBL/GenBank/DDBJ whole genome shotgun (WGS) entry which is preliminary data.</text>
</comment>
<organism evidence="3 4">
    <name type="scientific">Folsomia candida</name>
    <name type="common">Springtail</name>
    <dbReference type="NCBI Taxonomy" id="158441"/>
    <lineage>
        <taxon>Eukaryota</taxon>
        <taxon>Metazoa</taxon>
        <taxon>Ecdysozoa</taxon>
        <taxon>Arthropoda</taxon>
        <taxon>Hexapoda</taxon>
        <taxon>Collembola</taxon>
        <taxon>Entomobryomorpha</taxon>
        <taxon>Isotomoidea</taxon>
        <taxon>Isotomidae</taxon>
        <taxon>Proisotominae</taxon>
        <taxon>Folsomia</taxon>
    </lineage>
</organism>
<protein>
    <submittedName>
        <fullName evidence="3">Uncharacterized protein</fullName>
    </submittedName>
</protein>
<evidence type="ECO:0000313" key="3">
    <source>
        <dbReference type="EMBL" id="OXA55015.1"/>
    </source>
</evidence>
<dbReference type="Proteomes" id="UP000198287">
    <property type="component" value="Unassembled WGS sequence"/>
</dbReference>
<reference evidence="3 4" key="1">
    <citation type="submission" date="2015-12" db="EMBL/GenBank/DDBJ databases">
        <title>The genome of Folsomia candida.</title>
        <authorList>
            <person name="Faddeeva A."/>
            <person name="Derks M.F."/>
            <person name="Anvar Y."/>
            <person name="Smit S."/>
            <person name="Van Straalen N."/>
            <person name="Roelofs D."/>
        </authorList>
    </citation>
    <scope>NUCLEOTIDE SEQUENCE [LARGE SCALE GENOMIC DNA]</scope>
    <source>
        <strain evidence="3 4">VU population</strain>
        <tissue evidence="3">Whole body</tissue>
    </source>
</reference>
<feature type="region of interest" description="Disordered" evidence="1">
    <location>
        <begin position="1"/>
        <end position="34"/>
    </location>
</feature>
<evidence type="ECO:0000313" key="4">
    <source>
        <dbReference type="Proteomes" id="UP000198287"/>
    </source>
</evidence>
<evidence type="ECO:0000313" key="2">
    <source>
        <dbReference type="EMBL" id="OXA55014.1"/>
    </source>
</evidence>
<dbReference type="EMBL" id="LNIX01000005">
    <property type="protein sequence ID" value="OXA55015.1"/>
    <property type="molecule type" value="Genomic_DNA"/>
</dbReference>
<gene>
    <name evidence="3" type="ORF">Fcan01_11444</name>
    <name evidence="2" type="ORF">Fcan01_11447</name>
</gene>
<sequence>MEGNIKKRRQDMSHLKKPKPTKLARKLSSPTEDGTIQVKPNPFSFYETCGGFLSLYAKEGQYLVSGYGTPTFPQRNLFVLMNDTGRVEFHQNQLFDIALLLLEAAVSRPFRYEDLEQYKKGYKALIEGKTRPSQYKDNWTSRRLVARVKCFSQGLKRKKLACKGGIIGLVTGGPAGAAVGGAVGGPAVDVLISASEVLIHGDDAELHGYVHHGIKVVDALANEHPYTLDDAVELATQPIHDVLVGYRTGTIIHDTPPVTSLPGLIKQGVLVSESLPPSTTSSSTTLSSLGSL</sequence>
<feature type="compositionally biased region" description="Basic residues" evidence="1">
    <location>
        <begin position="15"/>
        <end position="25"/>
    </location>
</feature>
<proteinExistence type="predicted"/>
<evidence type="ECO:0000256" key="1">
    <source>
        <dbReference type="SAM" id="MobiDB-lite"/>
    </source>
</evidence>
<dbReference type="EMBL" id="LNIX01000005">
    <property type="protein sequence ID" value="OXA55014.1"/>
    <property type="molecule type" value="Genomic_DNA"/>
</dbReference>
<accession>A0A226EBR6</accession>